<comment type="caution">
    <text evidence="3">The sequence shown here is derived from an EMBL/GenBank/DDBJ whole genome shotgun (WGS) entry which is preliminary data.</text>
</comment>
<keyword evidence="4" id="KW-1185">Reference proteome</keyword>
<dbReference type="InterPro" id="IPR019183">
    <property type="entry name" value="NAA25_NatB_aux_su"/>
</dbReference>
<evidence type="ECO:0000256" key="1">
    <source>
        <dbReference type="ARBA" id="ARBA00006298"/>
    </source>
</evidence>
<dbReference type="InterPro" id="IPR019734">
    <property type="entry name" value="TPR_rpt"/>
</dbReference>
<evidence type="ECO:0000313" key="3">
    <source>
        <dbReference type="EMBL" id="KAK7088103.1"/>
    </source>
</evidence>
<organism evidence="3 4">
    <name type="scientific">Littorina saxatilis</name>
    <dbReference type="NCBI Taxonomy" id="31220"/>
    <lineage>
        <taxon>Eukaryota</taxon>
        <taxon>Metazoa</taxon>
        <taxon>Spiralia</taxon>
        <taxon>Lophotrochozoa</taxon>
        <taxon>Mollusca</taxon>
        <taxon>Gastropoda</taxon>
        <taxon>Caenogastropoda</taxon>
        <taxon>Littorinimorpha</taxon>
        <taxon>Littorinoidea</taxon>
        <taxon>Littorinidae</taxon>
        <taxon>Littorina</taxon>
    </lineage>
</organism>
<dbReference type="PANTHER" id="PTHR22767">
    <property type="entry name" value="N-TERMINAL ACETYLTRANSFERASE-RELATED"/>
    <property type="match status" value="1"/>
</dbReference>
<evidence type="ECO:0000313" key="4">
    <source>
        <dbReference type="Proteomes" id="UP001374579"/>
    </source>
</evidence>
<dbReference type="Pfam" id="PF13432">
    <property type="entry name" value="TPR_16"/>
    <property type="match status" value="1"/>
</dbReference>
<feature type="compositionally biased region" description="Acidic residues" evidence="2">
    <location>
        <begin position="291"/>
        <end position="300"/>
    </location>
</feature>
<evidence type="ECO:0008006" key="5">
    <source>
        <dbReference type="Google" id="ProtNLM"/>
    </source>
</evidence>
<evidence type="ECO:0000256" key="2">
    <source>
        <dbReference type="SAM" id="MobiDB-lite"/>
    </source>
</evidence>
<sequence>MASRSHVDVNERRLRPIYDCLDNGNNRKAIQEADKVLKKQKDFQCAKVLRALALLRLGRQDESAVLLQEVHTQNPTDDATLQAMSICYREVHKLEAIAELYENAHKARLDNEEILSALFMAHVRLSNYKKQQQTAMALHKLRPQKNPYYFWAVMSNIMQAHSSPDPKLAKTMYLPLAERMTKKYVDEGKIDAEAEVLLYLMVLELQEKWQEAIDLLQGPLGERVVSELNMRSTKLAELHCKLQNWSKANAIFRKLLKENPDHWQFWLSYLDTSFRLIDSGYTPPTEKGEGDGDEGEGEDKVEDKVDSSLEEVMEFINERIKGCQETTPLRGPYLAQMELVRIMRERKSELLKLAGPPSELFQQYYDLFGTKPCCATDLKAYVCLLTPEELQTLLDKFEESSKLTTDNGTPVFADDVKHICKHITILQLSRLAEVYGKRTTEDLLQVSGDLVLRYRKGLDFGKDLLQTDIQPSDPYLLLAAHLLVDLWQRTGQERYLWQVVVQLELGIRRSPANHQFKLLLMRLYAEMGAFGPCPALWNGMDMKHIMNDSLGYFISNHVGRLGHFVAACAMFGTMLRFFSVNHKETTEYLLASYKYGSFGKIREFVDFRDKLQRSFQYKSASTERLLLDLILETNCHASTEQMLSYIEVDPSKERAILSEVSDNRDFTAMDCWDPPSQFRIADYKTESFNEEKAWLHSRDLILRILVAAVMSGQDKEREGKDDASHNGESLTNGSTDESGKGNMAGVVRDLLPRFIQHMESCAKEFSDPKKYPVQGPYRTRITTYLQGNHHQLLVRLVQCFLKVHHLHENGLKNPENKDGEILDSPITDLLEGLTEGSKRTLVKEEDGHACINVSLLEHLIMSAESLSFATTLMGVCSHLLRPLKTSWSKQSRKKKGQNAPQPAVFDKFTALVAELQETAKSLHQVATQFDPVFMALDLSALSLTETLTNTEEESQCEKAVWSKVERSFQQSSHEVCELLHNKLQYLHTCRV</sequence>
<proteinExistence type="inferred from homology"/>
<dbReference type="GO" id="GO:0031416">
    <property type="term" value="C:NatB complex"/>
    <property type="evidence" value="ECO:0007669"/>
    <property type="project" value="TreeGrafter"/>
</dbReference>
<feature type="region of interest" description="Disordered" evidence="2">
    <location>
        <begin position="715"/>
        <end position="742"/>
    </location>
</feature>
<name>A0AAN9AJJ6_9CAEN</name>
<accession>A0AAN9AJJ6</accession>
<feature type="compositionally biased region" description="Basic and acidic residues" evidence="2">
    <location>
        <begin position="715"/>
        <end position="725"/>
    </location>
</feature>
<dbReference type="SUPFAM" id="SSF48452">
    <property type="entry name" value="TPR-like"/>
    <property type="match status" value="1"/>
</dbReference>
<comment type="similarity">
    <text evidence="1">Belongs to the MDM20/NAA25 family.</text>
</comment>
<dbReference type="Pfam" id="PF13174">
    <property type="entry name" value="TPR_6"/>
    <property type="match status" value="1"/>
</dbReference>
<gene>
    <name evidence="3" type="ORF">V1264_022065</name>
</gene>
<dbReference type="Proteomes" id="UP001374579">
    <property type="component" value="Unassembled WGS sequence"/>
</dbReference>
<feature type="compositionally biased region" description="Polar residues" evidence="2">
    <location>
        <begin position="726"/>
        <end position="736"/>
    </location>
</feature>
<dbReference type="Pfam" id="PF09797">
    <property type="entry name" value="NatB_MDM20"/>
    <property type="match status" value="1"/>
</dbReference>
<dbReference type="AlphaFoldDB" id="A0AAN9AJJ6"/>
<protein>
    <recommendedName>
        <fullName evidence="5">N-terminal acetyltransferase B complex subunit NAA25 homolog</fullName>
    </recommendedName>
</protein>
<dbReference type="EMBL" id="JBAMIC010004070">
    <property type="protein sequence ID" value="KAK7088103.1"/>
    <property type="molecule type" value="Genomic_DNA"/>
</dbReference>
<dbReference type="Gene3D" id="1.25.40.1040">
    <property type="match status" value="1"/>
</dbReference>
<reference evidence="3 4" key="1">
    <citation type="submission" date="2024-02" db="EMBL/GenBank/DDBJ databases">
        <title>Chromosome-scale genome assembly of the rough periwinkle Littorina saxatilis.</title>
        <authorList>
            <person name="De Jode A."/>
            <person name="Faria R."/>
            <person name="Formenti G."/>
            <person name="Sims Y."/>
            <person name="Smith T.P."/>
            <person name="Tracey A."/>
            <person name="Wood J.M.D."/>
            <person name="Zagrodzka Z.B."/>
            <person name="Johannesson K."/>
            <person name="Butlin R.K."/>
            <person name="Leder E.H."/>
        </authorList>
    </citation>
    <scope>NUCLEOTIDE SEQUENCE [LARGE SCALE GENOMIC DNA]</scope>
    <source>
        <strain evidence="3">Snail1</strain>
        <tissue evidence="3">Muscle</tissue>
    </source>
</reference>
<dbReference type="PANTHER" id="PTHR22767:SF3">
    <property type="entry name" value="N-ALPHA-ACETYLTRANSFERASE 25, NATB AUXILIARY SUBUNIT"/>
    <property type="match status" value="1"/>
</dbReference>
<dbReference type="InterPro" id="IPR011990">
    <property type="entry name" value="TPR-like_helical_dom_sf"/>
</dbReference>
<feature type="region of interest" description="Disordered" evidence="2">
    <location>
        <begin position="281"/>
        <end position="303"/>
    </location>
</feature>